<proteinExistence type="inferred from homology"/>
<evidence type="ECO:0000256" key="7">
    <source>
        <dbReference type="HAMAP-Rule" id="MF_01337"/>
    </source>
</evidence>
<dbReference type="InterPro" id="IPR005484">
    <property type="entry name" value="Ribosomal_uL18_bac/plant/anim"/>
</dbReference>
<comment type="caution">
    <text evidence="8">The sequence shown here is derived from an EMBL/GenBank/DDBJ whole genome shotgun (WGS) entry which is preliminary data.</text>
</comment>
<accession>A0A1J4RS77</accession>
<comment type="subunit">
    <text evidence="7">Part of the 50S ribosomal subunit; part of the 5S rRNA/L5/L18/L25 subcomplex. Contacts the 5S and 23S rRNAs.</text>
</comment>
<reference evidence="8 9" key="1">
    <citation type="journal article" date="2016" name="Environ. Microbiol.">
        <title>Genomic resolution of a cold subsurface aquifer community provides metabolic insights for novel microbes adapted to high CO concentrations.</title>
        <authorList>
            <person name="Probst A.J."/>
            <person name="Castelle C.J."/>
            <person name="Singh A."/>
            <person name="Brown C.T."/>
            <person name="Anantharaman K."/>
            <person name="Sharon I."/>
            <person name="Hug L.A."/>
            <person name="Burstein D."/>
            <person name="Emerson J.B."/>
            <person name="Thomas B.C."/>
            <person name="Banfield J.F."/>
        </authorList>
    </citation>
    <scope>NUCLEOTIDE SEQUENCE [LARGE SCALE GENOMIC DNA]</scope>
    <source>
        <strain evidence="8">CG1_02_47_37</strain>
    </source>
</reference>
<dbReference type="Proteomes" id="UP000183144">
    <property type="component" value="Unassembled WGS sequence"/>
</dbReference>
<dbReference type="NCBIfam" id="TIGR00060">
    <property type="entry name" value="L18_bact"/>
    <property type="match status" value="1"/>
</dbReference>
<dbReference type="STRING" id="1805034.AUJ59_03385"/>
<gene>
    <name evidence="7" type="primary">rplR</name>
    <name evidence="8" type="ORF">AUJ59_03385</name>
</gene>
<dbReference type="PANTHER" id="PTHR12899:SF3">
    <property type="entry name" value="LARGE RIBOSOMAL SUBUNIT PROTEIN UL18M"/>
    <property type="match status" value="1"/>
</dbReference>
<sequence length="99" mass="11563">MLRTERQARVRTRLRARSDRPRLSVFRSLKFIYAQIIDDQKRITLAVAWGKDPKKVGEQLAEKGKKMKIIKVVFDRGSYQYHGRVKTLADAARKTGLEF</sequence>
<evidence type="ECO:0000256" key="6">
    <source>
        <dbReference type="ARBA" id="ARBA00035197"/>
    </source>
</evidence>
<evidence type="ECO:0000313" key="9">
    <source>
        <dbReference type="Proteomes" id="UP000183144"/>
    </source>
</evidence>
<evidence type="ECO:0000313" key="8">
    <source>
        <dbReference type="EMBL" id="OIN88758.1"/>
    </source>
</evidence>
<dbReference type="InterPro" id="IPR004389">
    <property type="entry name" value="Ribosomal_uL18_bac-type"/>
</dbReference>
<evidence type="ECO:0000256" key="2">
    <source>
        <dbReference type="ARBA" id="ARBA00022730"/>
    </source>
</evidence>
<dbReference type="GO" id="GO:0003735">
    <property type="term" value="F:structural constituent of ribosome"/>
    <property type="evidence" value="ECO:0007669"/>
    <property type="project" value="InterPro"/>
</dbReference>
<dbReference type="EMBL" id="MNUI01000057">
    <property type="protein sequence ID" value="OIN88758.1"/>
    <property type="molecule type" value="Genomic_DNA"/>
</dbReference>
<organism evidence="8 9">
    <name type="scientific">Candidatus Beckwithbacteria bacterium CG1_02_47_37</name>
    <dbReference type="NCBI Taxonomy" id="1805034"/>
    <lineage>
        <taxon>Bacteria</taxon>
        <taxon>Candidatus Beckwithiibacteriota</taxon>
    </lineage>
</organism>
<dbReference type="GO" id="GO:0022625">
    <property type="term" value="C:cytosolic large ribosomal subunit"/>
    <property type="evidence" value="ECO:0007669"/>
    <property type="project" value="TreeGrafter"/>
</dbReference>
<dbReference type="HAMAP" id="MF_01337_B">
    <property type="entry name" value="Ribosomal_uL18_B"/>
    <property type="match status" value="1"/>
</dbReference>
<dbReference type="PANTHER" id="PTHR12899">
    <property type="entry name" value="39S RIBOSOMAL PROTEIN L18, MITOCHONDRIAL"/>
    <property type="match status" value="1"/>
</dbReference>
<dbReference type="AlphaFoldDB" id="A0A1J4RS77"/>
<dbReference type="InterPro" id="IPR057268">
    <property type="entry name" value="Ribosomal_L18"/>
</dbReference>
<keyword evidence="5 7" id="KW-0687">Ribonucleoprotein</keyword>
<dbReference type="GO" id="GO:0006412">
    <property type="term" value="P:translation"/>
    <property type="evidence" value="ECO:0007669"/>
    <property type="project" value="UniProtKB-UniRule"/>
</dbReference>
<dbReference type="Gene3D" id="3.30.420.100">
    <property type="match status" value="1"/>
</dbReference>
<evidence type="ECO:0000256" key="4">
    <source>
        <dbReference type="ARBA" id="ARBA00022980"/>
    </source>
</evidence>
<dbReference type="CDD" id="cd00432">
    <property type="entry name" value="Ribosomal_L18_L5e"/>
    <property type="match status" value="1"/>
</dbReference>
<protein>
    <recommendedName>
        <fullName evidence="6 7">Large ribosomal subunit protein uL18</fullName>
    </recommendedName>
</protein>
<name>A0A1J4RS77_9BACT</name>
<dbReference type="SUPFAM" id="SSF53137">
    <property type="entry name" value="Translational machinery components"/>
    <property type="match status" value="1"/>
</dbReference>
<dbReference type="Pfam" id="PF00861">
    <property type="entry name" value="Ribosomal_L18p"/>
    <property type="match status" value="2"/>
</dbReference>
<keyword evidence="4 7" id="KW-0689">Ribosomal protein</keyword>
<evidence type="ECO:0000256" key="3">
    <source>
        <dbReference type="ARBA" id="ARBA00022884"/>
    </source>
</evidence>
<dbReference type="GO" id="GO:0008097">
    <property type="term" value="F:5S rRNA binding"/>
    <property type="evidence" value="ECO:0007669"/>
    <property type="project" value="TreeGrafter"/>
</dbReference>
<keyword evidence="2 7" id="KW-0699">rRNA-binding</keyword>
<evidence type="ECO:0000256" key="1">
    <source>
        <dbReference type="ARBA" id="ARBA00007116"/>
    </source>
</evidence>
<comment type="function">
    <text evidence="7">This is one of the proteins that bind and probably mediate the attachment of the 5S RNA into the large ribosomal subunit, where it forms part of the central protuberance.</text>
</comment>
<keyword evidence="3 7" id="KW-0694">RNA-binding</keyword>
<comment type="similarity">
    <text evidence="1 7">Belongs to the universal ribosomal protein uL18 family.</text>
</comment>
<evidence type="ECO:0000256" key="5">
    <source>
        <dbReference type="ARBA" id="ARBA00023274"/>
    </source>
</evidence>